<evidence type="ECO:0000313" key="2">
    <source>
        <dbReference type="EMBL" id="RKO68782.1"/>
    </source>
</evidence>
<keyword evidence="1" id="KW-0472">Membrane</keyword>
<reference evidence="2 3" key="1">
    <citation type="submission" date="2018-10" db="EMBL/GenBank/DDBJ databases">
        <title>Sphingobacterium sp. M05W1-28.</title>
        <authorList>
            <person name="Cai H."/>
        </authorList>
    </citation>
    <scope>NUCLEOTIDE SEQUENCE [LARGE SCALE GENOMIC DNA]</scope>
    <source>
        <strain evidence="2 3">M05W1-28</strain>
    </source>
</reference>
<name>A0A420VR12_9SPHI</name>
<dbReference type="SUPFAM" id="SSF159501">
    <property type="entry name" value="EreA/ChaN-like"/>
    <property type="match status" value="1"/>
</dbReference>
<keyword evidence="1" id="KW-0812">Transmembrane</keyword>
<accession>A0A420VR12</accession>
<sequence length="354" mass="40599">MRKIMRFFKYALLSILSILVLVVLFVYISSRIFIGAKDQKFTDYLKSNREQISDRIAGNLFDSNFYDSQIFLFGEIHGYADNQKVDQYLLEFLNKKAGVKYYVAEMDSSTSNKLNKFLSGNSKDQKLIAEVVTAMKKRIPQQSSKELLDKWNSIYDYNQTLGDSLKIAVLGVDTDFDNNSRKISRDSAMMENFTNLLKRHHLENEKFYGLFGFYHVLQHGPNGGKKPFAERLKNAGFEVKSLVGYTLESEMYLPKNPQFPTPKDQKVSWINADGPMMSVKGIFDFSDLVKPNSMTLFKLDAEDSPYGNSEKLIAIKSRMFGESFNPQNGTSTLDYFQYIVLLKNSKALTPLKQE</sequence>
<dbReference type="AlphaFoldDB" id="A0A420VR12"/>
<evidence type="ECO:0000256" key="1">
    <source>
        <dbReference type="SAM" id="Phobius"/>
    </source>
</evidence>
<gene>
    <name evidence="2" type="ORF">D7322_25655</name>
</gene>
<keyword evidence="3" id="KW-1185">Reference proteome</keyword>
<feature type="transmembrane region" description="Helical" evidence="1">
    <location>
        <begin position="7"/>
        <end position="28"/>
    </location>
</feature>
<proteinExistence type="predicted"/>
<dbReference type="OrthoDB" id="699839at2"/>
<protein>
    <recommendedName>
        <fullName evidence="4">Erythromycin esterase family protein</fullName>
    </recommendedName>
</protein>
<keyword evidence="1" id="KW-1133">Transmembrane helix</keyword>
<evidence type="ECO:0000313" key="3">
    <source>
        <dbReference type="Proteomes" id="UP000282423"/>
    </source>
</evidence>
<comment type="caution">
    <text evidence="2">The sequence shown here is derived from an EMBL/GenBank/DDBJ whole genome shotgun (WGS) entry which is preliminary data.</text>
</comment>
<dbReference type="Proteomes" id="UP000282423">
    <property type="component" value="Unassembled WGS sequence"/>
</dbReference>
<organism evidence="2 3">
    <name type="scientific">Sphingobacterium puteale</name>
    <dbReference type="NCBI Taxonomy" id="2420510"/>
    <lineage>
        <taxon>Bacteria</taxon>
        <taxon>Pseudomonadati</taxon>
        <taxon>Bacteroidota</taxon>
        <taxon>Sphingobacteriia</taxon>
        <taxon>Sphingobacteriales</taxon>
        <taxon>Sphingobacteriaceae</taxon>
        <taxon>Sphingobacterium</taxon>
    </lineage>
</organism>
<dbReference type="EMBL" id="RBWS01000026">
    <property type="protein sequence ID" value="RKO68782.1"/>
    <property type="molecule type" value="Genomic_DNA"/>
</dbReference>
<evidence type="ECO:0008006" key="4">
    <source>
        <dbReference type="Google" id="ProtNLM"/>
    </source>
</evidence>